<protein>
    <submittedName>
        <fullName evidence="1">Uncharacterized protein</fullName>
    </submittedName>
</protein>
<comment type="caution">
    <text evidence="1">The sequence shown here is derived from an EMBL/GenBank/DDBJ whole genome shotgun (WGS) entry which is preliminary data.</text>
</comment>
<sequence length="114" mass="12494">MLLPTSERYSLCQKSILQQGTGTYMLCQGVALVRRSFYSLIALVLCGSNRSSLETTYCIHMHSMVLSNREIYGEVIQCVIPCEAYSSSPGDHSPERAAGMICGSQDIYSTCPKG</sequence>
<dbReference type="AlphaFoldDB" id="A0AAV6TH12"/>
<dbReference type="Proteomes" id="UP000827092">
    <property type="component" value="Unassembled WGS sequence"/>
</dbReference>
<proteinExistence type="predicted"/>
<name>A0AAV6TH12_9ARAC</name>
<organism evidence="1 2">
    <name type="scientific">Oedothorax gibbosus</name>
    <dbReference type="NCBI Taxonomy" id="931172"/>
    <lineage>
        <taxon>Eukaryota</taxon>
        <taxon>Metazoa</taxon>
        <taxon>Ecdysozoa</taxon>
        <taxon>Arthropoda</taxon>
        <taxon>Chelicerata</taxon>
        <taxon>Arachnida</taxon>
        <taxon>Araneae</taxon>
        <taxon>Araneomorphae</taxon>
        <taxon>Entelegynae</taxon>
        <taxon>Araneoidea</taxon>
        <taxon>Linyphiidae</taxon>
        <taxon>Erigoninae</taxon>
        <taxon>Oedothorax</taxon>
    </lineage>
</organism>
<reference evidence="1 2" key="1">
    <citation type="journal article" date="2022" name="Nat. Ecol. Evol.">
        <title>A masculinizing supergene underlies an exaggerated male reproductive morph in a spider.</title>
        <authorList>
            <person name="Hendrickx F."/>
            <person name="De Corte Z."/>
            <person name="Sonet G."/>
            <person name="Van Belleghem S.M."/>
            <person name="Kostlbacher S."/>
            <person name="Vangestel C."/>
        </authorList>
    </citation>
    <scope>NUCLEOTIDE SEQUENCE [LARGE SCALE GENOMIC DNA]</scope>
    <source>
        <strain evidence="1">W744_W776</strain>
    </source>
</reference>
<keyword evidence="2" id="KW-1185">Reference proteome</keyword>
<evidence type="ECO:0000313" key="2">
    <source>
        <dbReference type="Proteomes" id="UP000827092"/>
    </source>
</evidence>
<dbReference type="EMBL" id="JAFNEN010004550">
    <property type="protein sequence ID" value="KAG8171032.1"/>
    <property type="molecule type" value="Genomic_DNA"/>
</dbReference>
<gene>
    <name evidence="1" type="ORF">JTE90_025354</name>
</gene>
<evidence type="ECO:0000313" key="1">
    <source>
        <dbReference type="EMBL" id="KAG8171032.1"/>
    </source>
</evidence>
<accession>A0AAV6TH12</accession>